<feature type="compositionally biased region" description="Low complexity" evidence="3">
    <location>
        <begin position="396"/>
        <end position="429"/>
    </location>
</feature>
<feature type="region of interest" description="Disordered" evidence="3">
    <location>
        <begin position="182"/>
        <end position="281"/>
    </location>
</feature>
<proteinExistence type="predicted"/>
<feature type="compositionally biased region" description="Basic and acidic residues" evidence="3">
    <location>
        <begin position="74"/>
        <end position="83"/>
    </location>
</feature>
<feature type="compositionally biased region" description="Acidic residues" evidence="3">
    <location>
        <begin position="231"/>
        <end position="252"/>
    </location>
</feature>
<dbReference type="EMBL" id="HBNR01045545">
    <property type="protein sequence ID" value="CAE4606586.1"/>
    <property type="molecule type" value="Transcribed_RNA"/>
</dbReference>
<dbReference type="GO" id="GO:0005634">
    <property type="term" value="C:nucleus"/>
    <property type="evidence" value="ECO:0007669"/>
    <property type="project" value="TreeGrafter"/>
</dbReference>
<dbReference type="GO" id="GO:0004527">
    <property type="term" value="F:exonuclease activity"/>
    <property type="evidence" value="ECO:0007669"/>
    <property type="project" value="InterPro"/>
</dbReference>
<dbReference type="PANTHER" id="PTHR12801">
    <property type="entry name" value="RNA EXONUCLEASE REXO1 / RECO3 FAMILY MEMBER-RELATED"/>
    <property type="match status" value="1"/>
</dbReference>
<dbReference type="InterPro" id="IPR047021">
    <property type="entry name" value="REXO1/3/4-like"/>
</dbReference>
<dbReference type="SMART" id="SM00479">
    <property type="entry name" value="EXOIII"/>
    <property type="match status" value="1"/>
</dbReference>
<feature type="region of interest" description="Disordered" evidence="3">
    <location>
        <begin position="1"/>
        <end position="146"/>
    </location>
</feature>
<accession>A0A7S4R9Z0</accession>
<reference evidence="5" key="1">
    <citation type="submission" date="2021-01" db="EMBL/GenBank/DDBJ databases">
        <authorList>
            <person name="Corre E."/>
            <person name="Pelletier E."/>
            <person name="Niang G."/>
            <person name="Scheremetjew M."/>
            <person name="Finn R."/>
            <person name="Kale V."/>
            <person name="Holt S."/>
            <person name="Cochrane G."/>
            <person name="Meng A."/>
            <person name="Brown T."/>
            <person name="Cohen L."/>
        </authorList>
    </citation>
    <scope>NUCLEOTIDE SEQUENCE</scope>
    <source>
        <strain evidence="5">CCMP3105</strain>
    </source>
</reference>
<evidence type="ECO:0000256" key="1">
    <source>
        <dbReference type="ARBA" id="ARBA00022722"/>
    </source>
</evidence>
<keyword evidence="1" id="KW-0540">Nuclease</keyword>
<feature type="compositionally biased region" description="Basic and acidic residues" evidence="3">
    <location>
        <begin position="93"/>
        <end position="112"/>
    </location>
</feature>
<dbReference type="InterPro" id="IPR012337">
    <property type="entry name" value="RNaseH-like_sf"/>
</dbReference>
<dbReference type="InterPro" id="IPR013520">
    <property type="entry name" value="Ribonucl_H"/>
</dbReference>
<dbReference type="CDD" id="cd00590">
    <property type="entry name" value="RRM_SF"/>
    <property type="match status" value="1"/>
</dbReference>
<feature type="region of interest" description="Disordered" evidence="3">
    <location>
        <begin position="157"/>
        <end position="176"/>
    </location>
</feature>
<dbReference type="GO" id="GO:0003676">
    <property type="term" value="F:nucleic acid binding"/>
    <property type="evidence" value="ECO:0007669"/>
    <property type="project" value="InterPro"/>
</dbReference>
<gene>
    <name evidence="5" type="ORF">AMON00008_LOCUS31669</name>
</gene>
<feature type="compositionally biased region" description="Low complexity" evidence="3">
    <location>
        <begin position="438"/>
        <end position="447"/>
    </location>
</feature>
<feature type="region of interest" description="Disordered" evidence="3">
    <location>
        <begin position="318"/>
        <end position="474"/>
    </location>
</feature>
<dbReference type="Gene3D" id="3.30.420.10">
    <property type="entry name" value="Ribonuclease H-like superfamily/Ribonuclease H"/>
    <property type="match status" value="1"/>
</dbReference>
<organism evidence="5">
    <name type="scientific">Alexandrium monilatum</name>
    <dbReference type="NCBI Taxonomy" id="311494"/>
    <lineage>
        <taxon>Eukaryota</taxon>
        <taxon>Sar</taxon>
        <taxon>Alveolata</taxon>
        <taxon>Dinophyceae</taxon>
        <taxon>Gonyaulacales</taxon>
        <taxon>Pyrocystaceae</taxon>
        <taxon>Alexandrium</taxon>
    </lineage>
</organism>
<evidence type="ECO:0000259" key="4">
    <source>
        <dbReference type="SMART" id="SM00479"/>
    </source>
</evidence>
<name>A0A7S4R9Z0_9DINO</name>
<feature type="compositionally biased region" description="Basic and acidic residues" evidence="3">
    <location>
        <begin position="1"/>
        <end position="12"/>
    </location>
</feature>
<feature type="compositionally biased region" description="Basic and acidic residues" evidence="3">
    <location>
        <begin position="29"/>
        <end position="38"/>
    </location>
</feature>
<protein>
    <recommendedName>
        <fullName evidence="4">Exonuclease domain-containing protein</fullName>
    </recommendedName>
</protein>
<evidence type="ECO:0000256" key="2">
    <source>
        <dbReference type="ARBA" id="ARBA00022801"/>
    </source>
</evidence>
<dbReference type="InterPro" id="IPR036397">
    <property type="entry name" value="RNaseH_sf"/>
</dbReference>
<evidence type="ECO:0000313" key="5">
    <source>
        <dbReference type="EMBL" id="CAE4606586.1"/>
    </source>
</evidence>
<dbReference type="AlphaFoldDB" id="A0A7S4R9Z0"/>
<dbReference type="SUPFAM" id="SSF53098">
    <property type="entry name" value="Ribonuclease H-like"/>
    <property type="match status" value="1"/>
</dbReference>
<keyword evidence="2" id="KW-0378">Hydrolase</keyword>
<feature type="compositionally biased region" description="Low complexity" evidence="3">
    <location>
        <begin position="328"/>
        <end position="389"/>
    </location>
</feature>
<sequence length="879" mass="92971">MPASGRERDRTSEGGSPRQDPVHMPDQAELMRRSQELRRRLHASLRDAAPARYAGSGADAGGAGASEPPSQSELMRRSEELRQQLRQSALYRPMDRSRPRPPVVEKEPEARSRSPPRTPVVLTPARAAKAPSVTTYPGGRGSRRAAPLTLQQLTELARAGTLAERGPEDPQSMMAQPVDVPMMAEPVGVPSRVPEGAAPLTPSSQAEDEGSAPSSPASSKLKPRVFRGQAEAEEDDEEDGEEYEEEEAEAAAEAEARATEGLDDGYSVASEMAEEDAYSPSHELLDDGYALPAAAAAAQDAGEPATMAEAGTNAVAAVGTSDGEGQDPAVATAQPAKAASAPAGTEPQVPEAAVGAAPVVAAATSAAAEAAPPAPADRSVAAGDAAAGGAPPPAETAPAAPQPTANAEAAGTASAAPATGATPAAGDPAARPPPLPGAAPAAAPAAASVAGGQQLPAESAPSRPATRPRAGDDSRLLEGWRALLERTRHHPQYTSEYTRRFQVEGAAWRRTRPGPVSRLVLGLDCEMVYAKDNPNALARVTVVSFTKTLLDLYVRRAPEGILDYRTPISGVEPRHLTEESGALPFEAVQERVLGLIAPETILVGHALQNDLRALRICHLKIVDTALLFAVEGKHHWQKHKLHSLVSLMRPRVATLQSVVAGEAHDSRQDAEWALQIALYEASIHPRRTKPLKLESFPTKIFLSEIPHGTATAEVQALFRGGDVSDISFQLQVPQHSMLPGDQAGEWLGCASVTFQTQAERDAAVTALARFACVYVGPLRDWAVRRDVVRMQGELVEHFSRYGRVRGCRVFRPRAGPGQAAFPVAQLTCHPATARALLTKGEAHSFATHRSLFKVRLAEEDSKRRCIVPLGSGHFVAKIQ</sequence>
<feature type="domain" description="Exonuclease" evidence="4">
    <location>
        <begin position="519"/>
        <end position="686"/>
    </location>
</feature>
<evidence type="ECO:0000256" key="3">
    <source>
        <dbReference type="SAM" id="MobiDB-lite"/>
    </source>
</evidence>